<name>A0ABS4YP86_9MICO</name>
<gene>
    <name evidence="1" type="ORF">JOF44_003472</name>
</gene>
<keyword evidence="2" id="KW-1185">Reference proteome</keyword>
<sequence length="195" mass="21366">MSTETSPRAHPRAAAIETATGASLQSWVERIDGADGRVLDHAAIARLLPERWDITEWWAQGVTVAYEQIIGRRVVGQSSAGDFAASASRTVVGDMDRVRDAWDAFLTPRRREELGLQEPSLTATDTWRYWRAAVADGSRLSVSITVKDHRDGSARSTVGIEHKGIGTTAGRDAWKDTWKAVLTDFAAAIAEKEHP</sequence>
<evidence type="ECO:0000313" key="2">
    <source>
        <dbReference type="Proteomes" id="UP000698222"/>
    </source>
</evidence>
<dbReference type="Proteomes" id="UP000698222">
    <property type="component" value="Unassembled WGS sequence"/>
</dbReference>
<comment type="caution">
    <text evidence="1">The sequence shown here is derived from an EMBL/GenBank/DDBJ whole genome shotgun (WGS) entry which is preliminary data.</text>
</comment>
<evidence type="ECO:0008006" key="3">
    <source>
        <dbReference type="Google" id="ProtNLM"/>
    </source>
</evidence>
<dbReference type="EMBL" id="JAGIOC010000001">
    <property type="protein sequence ID" value="MBP2410569.1"/>
    <property type="molecule type" value="Genomic_DNA"/>
</dbReference>
<proteinExistence type="predicted"/>
<evidence type="ECO:0000313" key="1">
    <source>
        <dbReference type="EMBL" id="MBP2410569.1"/>
    </source>
</evidence>
<reference evidence="1 2" key="1">
    <citation type="submission" date="2021-03" db="EMBL/GenBank/DDBJ databases">
        <title>Sequencing the genomes of 1000 actinobacteria strains.</title>
        <authorList>
            <person name="Klenk H.-P."/>
        </authorList>
    </citation>
    <scope>NUCLEOTIDE SEQUENCE [LARGE SCALE GENOMIC DNA]</scope>
    <source>
        <strain evidence="1 2">DSM 14564</strain>
    </source>
</reference>
<protein>
    <recommendedName>
        <fullName evidence="3">DUF4287 domain-containing protein</fullName>
    </recommendedName>
</protein>
<organism evidence="1 2">
    <name type="scientific">Brachybacterium fresconis</name>
    <dbReference type="NCBI Taxonomy" id="173363"/>
    <lineage>
        <taxon>Bacteria</taxon>
        <taxon>Bacillati</taxon>
        <taxon>Actinomycetota</taxon>
        <taxon>Actinomycetes</taxon>
        <taxon>Micrococcales</taxon>
        <taxon>Dermabacteraceae</taxon>
        <taxon>Brachybacterium</taxon>
    </lineage>
</organism>
<dbReference type="RefSeq" id="WP_209894471.1">
    <property type="nucleotide sequence ID" value="NZ_BAAAJV010000008.1"/>
</dbReference>
<accession>A0ABS4YP86</accession>